<proteinExistence type="predicted"/>
<keyword evidence="2" id="KW-1185">Reference proteome</keyword>
<organism evidence="1 2">
    <name type="scientific">Colwellia phage 9A</name>
    <dbReference type="NCBI Taxonomy" id="765765"/>
    <lineage>
        <taxon>Viruses</taxon>
        <taxon>Duplodnaviria</taxon>
        <taxon>Heunggongvirae</taxon>
        <taxon>Uroviricota</taxon>
        <taxon>Caudoviricetes</taxon>
        <taxon>Franklinbayvirus</taxon>
        <taxon>Franklinbayvirus fv9A</taxon>
    </lineage>
</organism>
<dbReference type="KEGG" id="vg:13165540"/>
<dbReference type="RefSeq" id="YP_006489309.1">
    <property type="nucleotide sequence ID" value="NC_018088.1"/>
</dbReference>
<sequence length="98" mass="11279">MLNFKKLSPKIQHAINNDSLTHAVWNKHLQLGVHTINKKFLQELAEHLLDVKVDLQDQLVKALCKRPVVMKIGIEPAFDYDKSVITDVCINDKIHKIE</sequence>
<accession>I3UMK4</accession>
<dbReference type="GeneID" id="13165540"/>
<gene>
    <name evidence="1" type="ORF">COPG_00123</name>
</gene>
<dbReference type="EMBL" id="HQ317390">
    <property type="protein sequence ID" value="AFK66719.1"/>
    <property type="molecule type" value="Genomic_DNA"/>
</dbReference>
<evidence type="ECO:0000313" key="2">
    <source>
        <dbReference type="Proteomes" id="UP000005266"/>
    </source>
</evidence>
<name>I3UMK4_9CAUD</name>
<protein>
    <submittedName>
        <fullName evidence="1">Uncharacterized protein</fullName>
    </submittedName>
</protein>
<dbReference type="Proteomes" id="UP000005266">
    <property type="component" value="Segment"/>
</dbReference>
<reference evidence="1 2" key="1">
    <citation type="journal article" date="2013" name="Extremophiles">
        <title>Genomic analysis of cold-active Colwelliaphage 9A and psychrophilic phage-host interactions.</title>
        <authorList>
            <person name="Colangelo-Lillis J.R."/>
            <person name="Deming J.W."/>
        </authorList>
    </citation>
    <scope>NUCLEOTIDE SEQUENCE [LARGE SCALE GENOMIC DNA]</scope>
    <source>
        <strain evidence="1">9A</strain>
    </source>
</reference>
<evidence type="ECO:0000313" key="1">
    <source>
        <dbReference type="EMBL" id="AFK66719.1"/>
    </source>
</evidence>